<dbReference type="AlphaFoldDB" id="A0A2X5NUB8"/>
<accession>A0A2X5NUB8</accession>
<dbReference type="EMBL" id="LS483499">
    <property type="protein sequence ID" value="SQK76816.1"/>
    <property type="molecule type" value="Genomic_DNA"/>
</dbReference>
<comment type="similarity">
    <text evidence="2">Belongs to the BCCT transporter (TC 2.A.15) family.</text>
</comment>
<organism evidence="9 10">
    <name type="scientific">Tatumella ptyseos</name>
    <dbReference type="NCBI Taxonomy" id="82987"/>
    <lineage>
        <taxon>Bacteria</taxon>
        <taxon>Pseudomonadati</taxon>
        <taxon>Pseudomonadota</taxon>
        <taxon>Gammaproteobacteria</taxon>
        <taxon>Enterobacterales</taxon>
        <taxon>Erwiniaceae</taxon>
        <taxon>Tatumella</taxon>
    </lineage>
</organism>
<dbReference type="Proteomes" id="UP000248758">
    <property type="component" value="Chromosome 1"/>
</dbReference>
<evidence type="ECO:0000256" key="4">
    <source>
        <dbReference type="ARBA" id="ARBA00022475"/>
    </source>
</evidence>
<proteinExistence type="inferred from homology"/>
<keyword evidence="3" id="KW-0813">Transport</keyword>
<evidence type="ECO:0000256" key="6">
    <source>
        <dbReference type="ARBA" id="ARBA00022989"/>
    </source>
</evidence>
<dbReference type="PANTHER" id="PTHR30047:SF7">
    <property type="entry name" value="HIGH-AFFINITY CHOLINE TRANSPORT PROTEIN"/>
    <property type="match status" value="1"/>
</dbReference>
<evidence type="ECO:0000256" key="5">
    <source>
        <dbReference type="ARBA" id="ARBA00022692"/>
    </source>
</evidence>
<protein>
    <submittedName>
        <fullName evidence="9">Choline transport protein BetT</fullName>
    </submittedName>
</protein>
<evidence type="ECO:0000256" key="7">
    <source>
        <dbReference type="ARBA" id="ARBA00023136"/>
    </source>
</evidence>
<comment type="subcellular location">
    <subcellularLocation>
        <location evidence="1">Cell membrane</location>
        <topology evidence="1">Multi-pass membrane protein</topology>
    </subcellularLocation>
</comment>
<evidence type="ECO:0000313" key="9">
    <source>
        <dbReference type="EMBL" id="SQK76816.1"/>
    </source>
</evidence>
<dbReference type="GO" id="GO:0005886">
    <property type="term" value="C:plasma membrane"/>
    <property type="evidence" value="ECO:0007669"/>
    <property type="project" value="UniProtKB-SubCell"/>
</dbReference>
<reference evidence="9 10" key="1">
    <citation type="submission" date="2018-06" db="EMBL/GenBank/DDBJ databases">
        <authorList>
            <consortium name="Pathogen Informatics"/>
            <person name="Doyle S."/>
        </authorList>
    </citation>
    <scope>NUCLEOTIDE SEQUENCE [LARGE SCALE GENOMIC DNA]</scope>
    <source>
        <strain evidence="9 10">NCTC11468</strain>
    </source>
</reference>
<gene>
    <name evidence="9" type="ORF">NCTC11468_03205</name>
</gene>
<keyword evidence="5 8" id="KW-0812">Transmembrane</keyword>
<evidence type="ECO:0000313" key="10">
    <source>
        <dbReference type="Proteomes" id="UP000248758"/>
    </source>
</evidence>
<evidence type="ECO:0000256" key="3">
    <source>
        <dbReference type="ARBA" id="ARBA00022448"/>
    </source>
</evidence>
<sequence length="211" mass="24303">MANGISALQSTTVIMGLPFSFVIFFVMAGLYKSLKVEDYRRVSASRDTAPYLATAHDRRSWKKRLSRLMNYPGTGYTREMLEQTCWPAMQEVAKELELRGAQVASENLLPEGDDDLGHLSLKVNLGEEQNFVYEIWPQKYSVPGFTYRARSGKSSYYRLETFLLEGSQGNDLMDYSKEQVIIDILDQYERHLNFIHLHREAPGNHINFPHL</sequence>
<keyword evidence="4" id="KW-1003">Cell membrane</keyword>
<feature type="transmembrane region" description="Helical" evidence="8">
    <location>
        <begin position="12"/>
        <end position="31"/>
    </location>
</feature>
<name>A0A2X5NUB8_9GAMM</name>
<dbReference type="KEGG" id="tpty:NCTC11468_03205"/>
<dbReference type="PANTHER" id="PTHR30047">
    <property type="entry name" value="HIGH-AFFINITY CHOLINE TRANSPORT PROTEIN-RELATED"/>
    <property type="match status" value="1"/>
</dbReference>
<evidence type="ECO:0000256" key="2">
    <source>
        <dbReference type="ARBA" id="ARBA00005658"/>
    </source>
</evidence>
<dbReference type="InterPro" id="IPR000060">
    <property type="entry name" value="BCCT_transptr"/>
</dbReference>
<keyword evidence="7 8" id="KW-0472">Membrane</keyword>
<keyword evidence="6 8" id="KW-1133">Transmembrane helix</keyword>
<dbReference type="GO" id="GO:0022857">
    <property type="term" value="F:transmembrane transporter activity"/>
    <property type="evidence" value="ECO:0007669"/>
    <property type="project" value="InterPro"/>
</dbReference>
<evidence type="ECO:0000256" key="1">
    <source>
        <dbReference type="ARBA" id="ARBA00004651"/>
    </source>
</evidence>
<evidence type="ECO:0000256" key="8">
    <source>
        <dbReference type="SAM" id="Phobius"/>
    </source>
</evidence>